<dbReference type="InterPro" id="IPR002104">
    <property type="entry name" value="Integrase_catalytic"/>
</dbReference>
<dbReference type="Proteomes" id="UP000317178">
    <property type="component" value="Chromosome"/>
</dbReference>
<dbReference type="KEGG" id="plon:Pla110_29230"/>
<dbReference type="Pfam" id="PF00589">
    <property type="entry name" value="Phage_integrase"/>
    <property type="match status" value="1"/>
</dbReference>
<dbReference type="Gene3D" id="1.10.443.10">
    <property type="entry name" value="Intergrase catalytic core"/>
    <property type="match status" value="1"/>
</dbReference>
<name>A0A518CPN5_9PLAN</name>
<feature type="domain" description="Tyr recombinase" evidence="2">
    <location>
        <begin position="185"/>
        <end position="373"/>
    </location>
</feature>
<dbReference type="InterPro" id="IPR013762">
    <property type="entry name" value="Integrase-like_cat_sf"/>
</dbReference>
<proteinExistence type="predicted"/>
<dbReference type="SUPFAM" id="SSF56349">
    <property type="entry name" value="DNA breaking-rejoining enzymes"/>
    <property type="match status" value="1"/>
</dbReference>
<gene>
    <name evidence="3" type="ORF">Pla110_29230</name>
</gene>
<evidence type="ECO:0000313" key="4">
    <source>
        <dbReference type="Proteomes" id="UP000317178"/>
    </source>
</evidence>
<keyword evidence="4" id="KW-1185">Reference proteome</keyword>
<reference evidence="3 4" key="1">
    <citation type="submission" date="2019-02" db="EMBL/GenBank/DDBJ databases">
        <title>Deep-cultivation of Planctomycetes and their phenomic and genomic characterization uncovers novel biology.</title>
        <authorList>
            <person name="Wiegand S."/>
            <person name="Jogler M."/>
            <person name="Boedeker C."/>
            <person name="Pinto D."/>
            <person name="Vollmers J."/>
            <person name="Rivas-Marin E."/>
            <person name="Kohn T."/>
            <person name="Peeters S.H."/>
            <person name="Heuer A."/>
            <person name="Rast P."/>
            <person name="Oberbeckmann S."/>
            <person name="Bunk B."/>
            <person name="Jeske O."/>
            <person name="Meyerdierks A."/>
            <person name="Storesund J.E."/>
            <person name="Kallscheuer N."/>
            <person name="Luecker S."/>
            <person name="Lage O.M."/>
            <person name="Pohl T."/>
            <person name="Merkel B.J."/>
            <person name="Hornburger P."/>
            <person name="Mueller R.-W."/>
            <person name="Bruemmer F."/>
            <person name="Labrenz M."/>
            <person name="Spormann A.M."/>
            <person name="Op den Camp H."/>
            <person name="Overmann J."/>
            <person name="Amann R."/>
            <person name="Jetten M.S.M."/>
            <person name="Mascher T."/>
            <person name="Medema M.H."/>
            <person name="Devos D.P."/>
            <person name="Kaster A.-K."/>
            <person name="Ovreas L."/>
            <person name="Rohde M."/>
            <person name="Galperin M.Y."/>
            <person name="Jogler C."/>
        </authorList>
    </citation>
    <scope>NUCLEOTIDE SEQUENCE [LARGE SCALE GENOMIC DNA]</scope>
    <source>
        <strain evidence="3 4">Pla110</strain>
    </source>
</reference>
<dbReference type="InterPro" id="IPR011010">
    <property type="entry name" value="DNA_brk_join_enz"/>
</dbReference>
<dbReference type="OrthoDB" id="246806at2"/>
<dbReference type="GO" id="GO:0006310">
    <property type="term" value="P:DNA recombination"/>
    <property type="evidence" value="ECO:0007669"/>
    <property type="project" value="UniProtKB-KW"/>
</dbReference>
<keyword evidence="1" id="KW-0233">DNA recombination</keyword>
<accession>A0A518CPN5</accession>
<protein>
    <submittedName>
        <fullName evidence="3">Phage integrase family protein</fullName>
    </submittedName>
</protein>
<sequence length="384" mass="44227">MSKIEKPEKPYPEFPLFPHATKRWAKKIRGKLHYFGPWRDPQGALEKYIEERDELQAGRTPRPKRPDGLSVRDLCNAFLTWKRCLLVSADITERTFSDCLRVCTLLVDYFGKERIVQDLIQDDFQQLRTELATTRNPVSLGDTIGRIRSVFKYGYDSGMIDKPVRYGSGFAKPSRKKMRESRNQSTARMLEAKEIKLLLDDAGPDLKAMILVGLNCGFGQSDLSSLPQSAIDWRAKMIDYPRPKTAIPRRCPLWPETMQAMRDAIEVRPEPKHPADADLCFLTRRGERWVKISQGEKKAWSDSLGLKFGKLLRKHDLKRPGLNFYALRHTFETIAGESLDQVAVNHIMGHVDNSMSARYRERIGDDRLIAVSNHVRKWLFPKAK</sequence>
<dbReference type="GO" id="GO:0015074">
    <property type="term" value="P:DNA integration"/>
    <property type="evidence" value="ECO:0007669"/>
    <property type="project" value="InterPro"/>
</dbReference>
<organism evidence="3 4">
    <name type="scientific">Polystyrenella longa</name>
    <dbReference type="NCBI Taxonomy" id="2528007"/>
    <lineage>
        <taxon>Bacteria</taxon>
        <taxon>Pseudomonadati</taxon>
        <taxon>Planctomycetota</taxon>
        <taxon>Planctomycetia</taxon>
        <taxon>Planctomycetales</taxon>
        <taxon>Planctomycetaceae</taxon>
        <taxon>Polystyrenella</taxon>
    </lineage>
</organism>
<dbReference type="GO" id="GO:0003677">
    <property type="term" value="F:DNA binding"/>
    <property type="evidence" value="ECO:0007669"/>
    <property type="project" value="InterPro"/>
</dbReference>
<dbReference type="EMBL" id="CP036281">
    <property type="protein sequence ID" value="QDU81185.1"/>
    <property type="molecule type" value="Genomic_DNA"/>
</dbReference>
<dbReference type="AlphaFoldDB" id="A0A518CPN5"/>
<dbReference type="PROSITE" id="PS51898">
    <property type="entry name" value="TYR_RECOMBINASE"/>
    <property type="match status" value="1"/>
</dbReference>
<evidence type="ECO:0000313" key="3">
    <source>
        <dbReference type="EMBL" id="QDU81185.1"/>
    </source>
</evidence>
<evidence type="ECO:0000256" key="1">
    <source>
        <dbReference type="ARBA" id="ARBA00023172"/>
    </source>
</evidence>
<evidence type="ECO:0000259" key="2">
    <source>
        <dbReference type="PROSITE" id="PS51898"/>
    </source>
</evidence>